<feature type="domain" description="Phosphotyrosine protein phosphatase I" evidence="5">
    <location>
        <begin position="9"/>
        <end position="162"/>
    </location>
</feature>
<evidence type="ECO:0000256" key="2">
    <source>
        <dbReference type="ARBA" id="ARBA00013064"/>
    </source>
</evidence>
<evidence type="ECO:0000256" key="4">
    <source>
        <dbReference type="ARBA" id="ARBA00022912"/>
    </source>
</evidence>
<keyword evidence="7" id="KW-1185">Reference proteome</keyword>
<dbReference type="Pfam" id="PF01451">
    <property type="entry name" value="LMWPc"/>
    <property type="match status" value="1"/>
</dbReference>
<evidence type="ECO:0000256" key="1">
    <source>
        <dbReference type="ARBA" id="ARBA00011063"/>
    </source>
</evidence>
<accession>A0ABP9JEZ5</accession>
<keyword evidence="4" id="KW-0904">Protein phosphatase</keyword>
<dbReference type="SUPFAM" id="SSF52788">
    <property type="entry name" value="Phosphotyrosine protein phosphatases I"/>
    <property type="match status" value="1"/>
</dbReference>
<evidence type="ECO:0000259" key="5">
    <source>
        <dbReference type="SMART" id="SM00226"/>
    </source>
</evidence>
<dbReference type="EMBL" id="BAABIW010000017">
    <property type="protein sequence ID" value="GAA5029578.1"/>
    <property type="molecule type" value="Genomic_DNA"/>
</dbReference>
<evidence type="ECO:0000256" key="3">
    <source>
        <dbReference type="ARBA" id="ARBA00022801"/>
    </source>
</evidence>
<organism evidence="6 7">
    <name type="scientific">Terrabacter aeriphilus</name>
    <dbReference type="NCBI Taxonomy" id="515662"/>
    <lineage>
        <taxon>Bacteria</taxon>
        <taxon>Bacillati</taxon>
        <taxon>Actinomycetota</taxon>
        <taxon>Actinomycetes</taxon>
        <taxon>Micrococcales</taxon>
        <taxon>Intrasporangiaceae</taxon>
        <taxon>Terrabacter</taxon>
    </lineage>
</organism>
<dbReference type="EC" id="3.1.3.48" evidence="2"/>
<proteinExistence type="inferred from homology"/>
<dbReference type="PANTHER" id="PTHR11717:SF7">
    <property type="entry name" value="LOW MOLECULAR WEIGHT PHOSPHOTYROSINE PROTEIN PHOSPHATASE"/>
    <property type="match status" value="1"/>
</dbReference>
<dbReference type="InterPro" id="IPR036196">
    <property type="entry name" value="Ptyr_pPase_sf"/>
</dbReference>
<dbReference type="PRINTS" id="PR00719">
    <property type="entry name" value="LMWPTPASE"/>
</dbReference>
<dbReference type="InterPro" id="IPR023485">
    <property type="entry name" value="Ptyr_pPase"/>
</dbReference>
<evidence type="ECO:0000313" key="6">
    <source>
        <dbReference type="EMBL" id="GAA5029578.1"/>
    </source>
</evidence>
<keyword evidence="3" id="KW-0378">Hydrolase</keyword>
<reference evidence="7" key="1">
    <citation type="journal article" date="2019" name="Int. J. Syst. Evol. Microbiol.">
        <title>The Global Catalogue of Microorganisms (GCM) 10K type strain sequencing project: providing services to taxonomists for standard genome sequencing and annotation.</title>
        <authorList>
            <consortium name="The Broad Institute Genomics Platform"/>
            <consortium name="The Broad Institute Genome Sequencing Center for Infectious Disease"/>
            <person name="Wu L."/>
            <person name="Ma J."/>
        </authorList>
    </citation>
    <scope>NUCLEOTIDE SEQUENCE [LARGE SCALE GENOMIC DNA]</scope>
    <source>
        <strain evidence="7">JCM 17687</strain>
    </source>
</reference>
<dbReference type="CDD" id="cd16343">
    <property type="entry name" value="LMWPTP"/>
    <property type="match status" value="1"/>
</dbReference>
<gene>
    <name evidence="6" type="ORF">GCM10023258_26100</name>
</gene>
<dbReference type="Proteomes" id="UP001500427">
    <property type="component" value="Unassembled WGS sequence"/>
</dbReference>
<dbReference type="Gene3D" id="3.40.50.2300">
    <property type="match status" value="1"/>
</dbReference>
<dbReference type="InterPro" id="IPR017867">
    <property type="entry name" value="Tyr_phospatase_low_mol_wt"/>
</dbReference>
<name>A0ABP9JEZ5_9MICO</name>
<comment type="similarity">
    <text evidence="1">Belongs to the low molecular weight phosphotyrosine protein phosphatase family.</text>
</comment>
<evidence type="ECO:0000313" key="7">
    <source>
        <dbReference type="Proteomes" id="UP001500427"/>
    </source>
</evidence>
<sequence length="180" mass="19849">MGIMSSRPLHVSFVCSGNICRSPMGHVILERMVDDAGLGDRVRVSSSGTGDWHVGEHADPRTVAVLAQHGYDGSRHRAREFDPAEFDDIDLVLASDEGHVRTLYRLAPSAHDRSKIRLVREFDPEAVAAGTLETGDPWYGGEEHFTRCFAEVEAACHGILHHVRDQLDGRLAGQLDSERP</sequence>
<protein>
    <recommendedName>
        <fullName evidence="2">protein-tyrosine-phosphatase</fullName>
        <ecNumber evidence="2">3.1.3.48</ecNumber>
    </recommendedName>
</protein>
<comment type="caution">
    <text evidence="6">The sequence shown here is derived from an EMBL/GenBank/DDBJ whole genome shotgun (WGS) entry which is preliminary data.</text>
</comment>
<dbReference type="SMART" id="SM00226">
    <property type="entry name" value="LMWPc"/>
    <property type="match status" value="1"/>
</dbReference>
<dbReference type="PANTHER" id="PTHR11717">
    <property type="entry name" value="LOW MOLECULAR WEIGHT PROTEIN TYROSINE PHOSPHATASE"/>
    <property type="match status" value="1"/>
</dbReference>
<dbReference type="InterPro" id="IPR050438">
    <property type="entry name" value="LMW_PTPase"/>
</dbReference>